<protein>
    <submittedName>
        <fullName evidence="2">Nucleic acid-binding Zn-ribbon protein</fullName>
    </submittedName>
</protein>
<dbReference type="RefSeq" id="WP_264653731.1">
    <property type="nucleotide sequence ID" value="NZ_JAOQNN010000001.1"/>
</dbReference>
<evidence type="ECO:0000313" key="3">
    <source>
        <dbReference type="Proteomes" id="UP001207687"/>
    </source>
</evidence>
<dbReference type="AlphaFoldDB" id="A0AAW5TM02"/>
<organism evidence="2 3">
    <name type="scientific">Lactococcus lactis</name>
    <dbReference type="NCBI Taxonomy" id="1358"/>
    <lineage>
        <taxon>Bacteria</taxon>
        <taxon>Bacillati</taxon>
        <taxon>Bacillota</taxon>
        <taxon>Bacilli</taxon>
        <taxon>Lactobacillales</taxon>
        <taxon>Streptococcaceae</taxon>
        <taxon>Lactococcus</taxon>
    </lineage>
</organism>
<evidence type="ECO:0000313" key="2">
    <source>
        <dbReference type="EMBL" id="MCW2280154.1"/>
    </source>
</evidence>
<accession>A0AAW5TM02</accession>
<sequence length="91" mass="10665">MNKEIEKIERKLNKFLDKDKKIKQELEKLMLEQEINQEEISKLRKKRRDIAQESTAISDDEAFQLFQALSSKKLSVSEALKVLQSNQEGTN</sequence>
<gene>
    <name evidence="2" type="ORF">M2256_000612</name>
</gene>
<name>A0AAW5TM02_9LACT</name>
<feature type="coiled-coil region" evidence="1">
    <location>
        <begin position="5"/>
        <end position="46"/>
    </location>
</feature>
<proteinExistence type="predicted"/>
<dbReference type="EMBL" id="JAOQNN010000001">
    <property type="protein sequence ID" value="MCW2280154.1"/>
    <property type="molecule type" value="Genomic_DNA"/>
</dbReference>
<comment type="caution">
    <text evidence="2">The sequence shown here is derived from an EMBL/GenBank/DDBJ whole genome shotgun (WGS) entry which is preliminary data.</text>
</comment>
<keyword evidence="1" id="KW-0175">Coiled coil</keyword>
<reference evidence="2" key="1">
    <citation type="submission" date="2023-08" db="EMBL/GenBank/DDBJ databases">
        <title>Genomic analyses of the natural microbiome of Caenorhabditis elegans.</title>
        <authorList>
            <person name="Samuel B."/>
        </authorList>
    </citation>
    <scope>NUCLEOTIDE SEQUENCE</scope>
    <source>
        <strain evidence="2">BIGb0220</strain>
    </source>
</reference>
<dbReference type="Proteomes" id="UP001207687">
    <property type="component" value="Unassembled WGS sequence"/>
</dbReference>
<evidence type="ECO:0000256" key="1">
    <source>
        <dbReference type="SAM" id="Coils"/>
    </source>
</evidence>